<dbReference type="Proteomes" id="UP000887229">
    <property type="component" value="Unassembled WGS sequence"/>
</dbReference>
<dbReference type="AlphaFoldDB" id="A0A9P7ZIP0"/>
<dbReference type="Pfam" id="PF12831">
    <property type="entry name" value="FAD_oxidored"/>
    <property type="match status" value="1"/>
</dbReference>
<gene>
    <name evidence="2" type="ORF">F5Z01DRAFT_227940</name>
</gene>
<dbReference type="EMBL" id="MU251262">
    <property type="protein sequence ID" value="KAG9252422.1"/>
    <property type="molecule type" value="Genomic_DNA"/>
</dbReference>
<dbReference type="InterPro" id="IPR036188">
    <property type="entry name" value="FAD/NAD-bd_sf"/>
</dbReference>
<feature type="region of interest" description="Disordered" evidence="1">
    <location>
        <begin position="1"/>
        <end position="36"/>
    </location>
</feature>
<accession>A0A9P7ZIP0</accession>
<dbReference type="RefSeq" id="XP_046116346.1">
    <property type="nucleotide sequence ID" value="XM_046258275.1"/>
</dbReference>
<organism evidence="2 3">
    <name type="scientific">Emericellopsis atlantica</name>
    <dbReference type="NCBI Taxonomy" id="2614577"/>
    <lineage>
        <taxon>Eukaryota</taxon>
        <taxon>Fungi</taxon>
        <taxon>Dikarya</taxon>
        <taxon>Ascomycota</taxon>
        <taxon>Pezizomycotina</taxon>
        <taxon>Sordariomycetes</taxon>
        <taxon>Hypocreomycetidae</taxon>
        <taxon>Hypocreales</taxon>
        <taxon>Bionectriaceae</taxon>
        <taxon>Emericellopsis</taxon>
    </lineage>
</organism>
<proteinExistence type="predicted"/>
<evidence type="ECO:0000256" key="1">
    <source>
        <dbReference type="SAM" id="MobiDB-lite"/>
    </source>
</evidence>
<sequence>MSPAALLSSPGPEPEARDFSLTAPNSPSLKNDKNDQNNYDVIIVGGGFAGVGAAIGARQALPTGRILVLESESCLGGAGTPRGVYSLCGLWTCTDRPPRTVGAIWDDLHKLLLETGATTLKPTRHRGVF</sequence>
<dbReference type="SUPFAM" id="SSF51905">
    <property type="entry name" value="FAD/NAD(P)-binding domain"/>
    <property type="match status" value="1"/>
</dbReference>
<dbReference type="GeneID" id="70289178"/>
<dbReference type="Gene3D" id="3.50.50.60">
    <property type="entry name" value="FAD/NAD(P)-binding domain"/>
    <property type="match status" value="1"/>
</dbReference>
<evidence type="ECO:0000313" key="2">
    <source>
        <dbReference type="EMBL" id="KAG9252422.1"/>
    </source>
</evidence>
<name>A0A9P7ZIP0_9HYPO</name>
<evidence type="ECO:0008006" key="4">
    <source>
        <dbReference type="Google" id="ProtNLM"/>
    </source>
</evidence>
<protein>
    <recommendedName>
        <fullName evidence="4">FAD dependent oxidoreductase domain-containing protein</fullName>
    </recommendedName>
</protein>
<reference evidence="2" key="1">
    <citation type="journal article" date="2021" name="IMA Fungus">
        <title>Genomic characterization of three marine fungi, including Emericellopsis atlantica sp. nov. with signatures of a generalist lifestyle and marine biomass degradation.</title>
        <authorList>
            <person name="Hagestad O.C."/>
            <person name="Hou L."/>
            <person name="Andersen J.H."/>
            <person name="Hansen E.H."/>
            <person name="Altermark B."/>
            <person name="Li C."/>
            <person name="Kuhnert E."/>
            <person name="Cox R.J."/>
            <person name="Crous P.W."/>
            <person name="Spatafora J.W."/>
            <person name="Lail K."/>
            <person name="Amirebrahimi M."/>
            <person name="Lipzen A."/>
            <person name="Pangilinan J."/>
            <person name="Andreopoulos W."/>
            <person name="Hayes R.D."/>
            <person name="Ng V."/>
            <person name="Grigoriev I.V."/>
            <person name="Jackson S.A."/>
            <person name="Sutton T.D.S."/>
            <person name="Dobson A.D.W."/>
            <person name="Rama T."/>
        </authorList>
    </citation>
    <scope>NUCLEOTIDE SEQUENCE</scope>
    <source>
        <strain evidence="2">TS7</strain>
    </source>
</reference>
<comment type="caution">
    <text evidence="2">The sequence shown here is derived from an EMBL/GenBank/DDBJ whole genome shotgun (WGS) entry which is preliminary data.</text>
</comment>
<dbReference type="OrthoDB" id="6612291at2759"/>
<keyword evidence="3" id="KW-1185">Reference proteome</keyword>
<evidence type="ECO:0000313" key="3">
    <source>
        <dbReference type="Proteomes" id="UP000887229"/>
    </source>
</evidence>